<evidence type="ECO:0000313" key="2">
    <source>
        <dbReference type="Proteomes" id="UP001218218"/>
    </source>
</evidence>
<dbReference type="EMBL" id="JARIHO010000036">
    <property type="protein sequence ID" value="KAJ7330923.1"/>
    <property type="molecule type" value="Genomic_DNA"/>
</dbReference>
<organism evidence="1 2">
    <name type="scientific">Mycena albidolilacea</name>
    <dbReference type="NCBI Taxonomy" id="1033008"/>
    <lineage>
        <taxon>Eukaryota</taxon>
        <taxon>Fungi</taxon>
        <taxon>Dikarya</taxon>
        <taxon>Basidiomycota</taxon>
        <taxon>Agaricomycotina</taxon>
        <taxon>Agaricomycetes</taxon>
        <taxon>Agaricomycetidae</taxon>
        <taxon>Agaricales</taxon>
        <taxon>Marasmiineae</taxon>
        <taxon>Mycenaceae</taxon>
        <taxon>Mycena</taxon>
    </lineage>
</organism>
<accession>A0AAD6ZNW5</accession>
<name>A0AAD6ZNW5_9AGAR</name>
<comment type="caution">
    <text evidence="1">The sequence shown here is derived from an EMBL/GenBank/DDBJ whole genome shotgun (WGS) entry which is preliminary data.</text>
</comment>
<sequence length="123" mass="13365">MSEFFCQQVVCTKKINAPPLSLDSTVLGISCAAPVQEGHLLEPRWDGWAAWVLEALEKLSEKMNISQVTPCEHLVEIVQEFTAPDRQRLLGFTAICRAVPTLRDGSAAETVPPSAAICRDTGG</sequence>
<keyword evidence="2" id="KW-1185">Reference proteome</keyword>
<dbReference type="Proteomes" id="UP001218218">
    <property type="component" value="Unassembled WGS sequence"/>
</dbReference>
<gene>
    <name evidence="1" type="ORF">DFH08DRAFT_815011</name>
</gene>
<evidence type="ECO:0000313" key="1">
    <source>
        <dbReference type="EMBL" id="KAJ7330923.1"/>
    </source>
</evidence>
<protein>
    <submittedName>
        <fullName evidence="1">Uncharacterized protein</fullName>
    </submittedName>
</protein>
<proteinExistence type="predicted"/>
<reference evidence="1" key="1">
    <citation type="submission" date="2023-03" db="EMBL/GenBank/DDBJ databases">
        <title>Massive genome expansion in bonnet fungi (Mycena s.s.) driven by repeated elements and novel gene families across ecological guilds.</title>
        <authorList>
            <consortium name="Lawrence Berkeley National Laboratory"/>
            <person name="Harder C.B."/>
            <person name="Miyauchi S."/>
            <person name="Viragh M."/>
            <person name="Kuo A."/>
            <person name="Thoen E."/>
            <person name="Andreopoulos B."/>
            <person name="Lu D."/>
            <person name="Skrede I."/>
            <person name="Drula E."/>
            <person name="Henrissat B."/>
            <person name="Morin E."/>
            <person name="Kohler A."/>
            <person name="Barry K."/>
            <person name="LaButti K."/>
            <person name="Morin E."/>
            <person name="Salamov A."/>
            <person name="Lipzen A."/>
            <person name="Mereny Z."/>
            <person name="Hegedus B."/>
            <person name="Baldrian P."/>
            <person name="Stursova M."/>
            <person name="Weitz H."/>
            <person name="Taylor A."/>
            <person name="Grigoriev I.V."/>
            <person name="Nagy L.G."/>
            <person name="Martin F."/>
            <person name="Kauserud H."/>
        </authorList>
    </citation>
    <scope>NUCLEOTIDE SEQUENCE</scope>
    <source>
        <strain evidence="1">CBHHK002</strain>
    </source>
</reference>
<dbReference type="AlphaFoldDB" id="A0AAD6ZNW5"/>